<dbReference type="InterPro" id="IPR018311">
    <property type="entry name" value="Autoind_synth_CS"/>
</dbReference>
<sequence length="442" mass="48567">MHRIFQTFIDRLAESVDLDDLHKAMADAAAALDLTCFAYLSMPHRRGAEALVVSTYPAAWIGHYVESHYERVDPVILQATRGADPFEWGPGAGQSELTKRQQQFFDEAAAFGIRCGFTIPIHDGRGPVAAVTFAADERHPAFRRSVEAHATALQLMALYFHAHARRKLAADRVVDGAALSPREFECLEWAAQGKSAWEIGRILGISRRTVAFHLDNAKMKLNVRTVCQAEAIMMQLITSDRYGAFADDLAEMYRLRYRVFKQRLDWDVEVSGDMEIDTFDALHPVYLLQRGAGGRVQGCVRLLPTIGPTMLTETFAALLAGAPAPSDPAVWESSRFALDVERDGPEGAHGVARATFELFAGMIEFGLSRGLSDIVTVTDVAMERILRRAGWPLRRIAAPRSFAGTRSVAGYLEVSLAGLANVRRRGDLTGPVLWAPVASAAA</sequence>
<dbReference type="SMART" id="SM00421">
    <property type="entry name" value="HTH_LUXR"/>
    <property type="match status" value="1"/>
</dbReference>
<dbReference type="PRINTS" id="PR00038">
    <property type="entry name" value="HTHLUXR"/>
</dbReference>
<dbReference type="InterPro" id="IPR001690">
    <property type="entry name" value="Autoind_synthase"/>
</dbReference>
<keyword evidence="7" id="KW-0238">DNA-binding</keyword>
<reference evidence="11 12" key="1">
    <citation type="submission" date="2010-05" db="EMBL/GenBank/DDBJ databases">
        <title>The Genome Sequence of Thecamonas trahens ATCC 50062.</title>
        <authorList>
            <consortium name="The Broad Institute Genome Sequencing Platform"/>
            <person name="Russ C."/>
            <person name="Cuomo C."/>
            <person name="Shea T."/>
            <person name="Young S.K."/>
            <person name="Zeng Q."/>
            <person name="Koehrsen M."/>
            <person name="Haas B."/>
            <person name="Borodovsky M."/>
            <person name="Guigo R."/>
            <person name="Alvarado L."/>
            <person name="Berlin A."/>
            <person name="Bochicchio J."/>
            <person name="Borenstein D."/>
            <person name="Chapman S."/>
            <person name="Chen Z."/>
            <person name="Freedman E."/>
            <person name="Gellesch M."/>
            <person name="Goldberg J."/>
            <person name="Griggs A."/>
            <person name="Gujja S."/>
            <person name="Heilman E."/>
            <person name="Heiman D."/>
            <person name="Hepburn T."/>
            <person name="Howarth C."/>
            <person name="Jen D."/>
            <person name="Larson L."/>
            <person name="Mehta T."/>
            <person name="Park D."/>
            <person name="Pearson M."/>
            <person name="Roberts A."/>
            <person name="Saif S."/>
            <person name="Shenoy N."/>
            <person name="Sisk P."/>
            <person name="Stolte C."/>
            <person name="Sykes S."/>
            <person name="Thomson T."/>
            <person name="Walk T."/>
            <person name="White J."/>
            <person name="Yandava C."/>
            <person name="Burger G."/>
            <person name="Gray M.W."/>
            <person name="Holland P.W.H."/>
            <person name="King N."/>
            <person name="Lang F.B.F."/>
            <person name="Roger A.J."/>
            <person name="Ruiz-Trillo I."/>
            <person name="Lander E."/>
            <person name="Nusbaum C."/>
        </authorList>
    </citation>
    <scope>NUCLEOTIDE SEQUENCE [LARGE SCALE GENOMIC DNA]</scope>
    <source>
        <strain evidence="11 12">ATCC 50062</strain>
    </source>
</reference>
<evidence type="ECO:0000256" key="8">
    <source>
        <dbReference type="ARBA" id="ARBA00023163"/>
    </source>
</evidence>
<evidence type="ECO:0000256" key="5">
    <source>
        <dbReference type="ARBA" id="ARBA00022929"/>
    </source>
</evidence>
<dbReference type="AlphaFoldDB" id="A0A0L0DUK5"/>
<dbReference type="eggNOG" id="ENOG502SZ8B">
    <property type="taxonomic scope" value="Eukaryota"/>
</dbReference>
<dbReference type="GO" id="GO:0007165">
    <property type="term" value="P:signal transduction"/>
    <property type="evidence" value="ECO:0007669"/>
    <property type="project" value="TreeGrafter"/>
</dbReference>
<dbReference type="GO" id="GO:0061579">
    <property type="term" value="F:N-acyl homoserine lactone synthase activity"/>
    <property type="evidence" value="ECO:0007669"/>
    <property type="project" value="UniProtKB-EC"/>
</dbReference>
<dbReference type="PANTHER" id="PTHR39322">
    <property type="entry name" value="ACYL-HOMOSERINE-LACTONE SYNTHASE"/>
    <property type="match status" value="1"/>
</dbReference>
<proteinExistence type="predicted"/>
<keyword evidence="12" id="KW-1185">Reference proteome</keyword>
<dbReference type="OMA" id="HYVESHY"/>
<dbReference type="InterPro" id="IPR016032">
    <property type="entry name" value="Sig_transdc_resp-reg_C-effctor"/>
</dbReference>
<evidence type="ECO:0000256" key="1">
    <source>
        <dbReference type="ARBA" id="ARBA00012340"/>
    </source>
</evidence>
<dbReference type="Gene3D" id="1.10.10.10">
    <property type="entry name" value="Winged helix-like DNA-binding domain superfamily/Winged helix DNA-binding domain"/>
    <property type="match status" value="1"/>
</dbReference>
<dbReference type="InterPro" id="IPR036388">
    <property type="entry name" value="WH-like_DNA-bd_sf"/>
</dbReference>
<dbReference type="InterPro" id="IPR016181">
    <property type="entry name" value="Acyl_CoA_acyltransferase"/>
</dbReference>
<dbReference type="PROSITE" id="PS51187">
    <property type="entry name" value="AUTOINDUCER_SYNTH_2"/>
    <property type="match status" value="1"/>
</dbReference>
<dbReference type="Gene3D" id="3.40.630.30">
    <property type="match status" value="1"/>
</dbReference>
<dbReference type="GO" id="GO:0006355">
    <property type="term" value="P:regulation of DNA-templated transcription"/>
    <property type="evidence" value="ECO:0007669"/>
    <property type="project" value="InterPro"/>
</dbReference>
<dbReference type="PRINTS" id="PR01549">
    <property type="entry name" value="AUTOINDCRSYN"/>
</dbReference>
<dbReference type="InterPro" id="IPR000792">
    <property type="entry name" value="Tscrpt_reg_LuxR_C"/>
</dbReference>
<accession>A0A0L0DUK5</accession>
<dbReference type="InterPro" id="IPR036693">
    <property type="entry name" value="TF_LuxR_autoind-bd_dom_sf"/>
</dbReference>
<keyword evidence="4" id="KW-0949">S-adenosyl-L-methionine</keyword>
<dbReference type="OrthoDB" id="1470350at2759"/>
<evidence type="ECO:0000259" key="10">
    <source>
        <dbReference type="PROSITE" id="PS50043"/>
    </source>
</evidence>
<evidence type="ECO:0000256" key="6">
    <source>
        <dbReference type="ARBA" id="ARBA00023015"/>
    </source>
</evidence>
<dbReference type="EC" id="2.3.1.184" evidence="1"/>
<evidence type="ECO:0000313" key="11">
    <source>
        <dbReference type="EMBL" id="KNC55882.1"/>
    </source>
</evidence>
<keyword evidence="5" id="KW-0071">Autoinducer synthesis</keyword>
<feature type="domain" description="HTH luxR-type" evidence="10">
    <location>
        <begin position="172"/>
        <end position="237"/>
    </location>
</feature>
<comment type="catalytic activity">
    <reaction evidence="9">
        <text>a fatty acyl-[ACP] + S-adenosyl-L-methionine = an N-acyl-L-homoserine lactone + S-methyl-5'-thioadenosine + holo-[ACP] + H(+)</text>
        <dbReference type="Rhea" id="RHEA:10096"/>
        <dbReference type="Rhea" id="RHEA-COMP:9685"/>
        <dbReference type="Rhea" id="RHEA-COMP:14125"/>
        <dbReference type="ChEBI" id="CHEBI:15378"/>
        <dbReference type="ChEBI" id="CHEBI:17509"/>
        <dbReference type="ChEBI" id="CHEBI:55474"/>
        <dbReference type="ChEBI" id="CHEBI:59789"/>
        <dbReference type="ChEBI" id="CHEBI:64479"/>
        <dbReference type="ChEBI" id="CHEBI:138651"/>
        <dbReference type="EC" id="2.3.1.184"/>
    </reaction>
</comment>
<dbReference type="SUPFAM" id="SSF55729">
    <property type="entry name" value="Acyl-CoA N-acyltransferases (Nat)"/>
    <property type="match status" value="1"/>
</dbReference>
<dbReference type="CDD" id="cd06170">
    <property type="entry name" value="LuxR_C_like"/>
    <property type="match status" value="1"/>
</dbReference>
<keyword evidence="2" id="KW-0673">Quorum sensing</keyword>
<dbReference type="Pfam" id="PF03472">
    <property type="entry name" value="Autoind_bind"/>
    <property type="match status" value="1"/>
</dbReference>
<keyword evidence="6" id="KW-0805">Transcription regulation</keyword>
<gene>
    <name evidence="11" type="ORF">AMSG_12440</name>
</gene>
<evidence type="ECO:0000313" key="12">
    <source>
        <dbReference type="Proteomes" id="UP000054408"/>
    </source>
</evidence>
<evidence type="ECO:0000256" key="3">
    <source>
        <dbReference type="ARBA" id="ARBA00022679"/>
    </source>
</evidence>
<dbReference type="PROSITE" id="PS00622">
    <property type="entry name" value="HTH_LUXR_1"/>
    <property type="match status" value="1"/>
</dbReference>
<dbReference type="PANTHER" id="PTHR39322:SF1">
    <property type="entry name" value="ISOVALERYL-HOMOSERINE LACTONE SYNTHASE"/>
    <property type="match status" value="1"/>
</dbReference>
<keyword evidence="8" id="KW-0804">Transcription</keyword>
<protein>
    <recommendedName>
        <fullName evidence="1">acyl-homoserine-lactone synthase</fullName>
        <ecNumber evidence="1">2.3.1.184</ecNumber>
    </recommendedName>
</protein>
<dbReference type="GO" id="GO:0003677">
    <property type="term" value="F:DNA binding"/>
    <property type="evidence" value="ECO:0007669"/>
    <property type="project" value="UniProtKB-KW"/>
</dbReference>
<evidence type="ECO:0000256" key="7">
    <source>
        <dbReference type="ARBA" id="ARBA00023125"/>
    </source>
</evidence>
<dbReference type="EMBL" id="GL349508">
    <property type="protein sequence ID" value="KNC55882.1"/>
    <property type="molecule type" value="Genomic_DNA"/>
</dbReference>
<dbReference type="SUPFAM" id="SSF75516">
    <property type="entry name" value="Pheromone-binding domain of LuxR-like quorum-sensing transcription factors"/>
    <property type="match status" value="1"/>
</dbReference>
<evidence type="ECO:0000256" key="2">
    <source>
        <dbReference type="ARBA" id="ARBA00022654"/>
    </source>
</evidence>
<dbReference type="Pfam" id="PF00765">
    <property type="entry name" value="Autoind_synth"/>
    <property type="match status" value="1"/>
</dbReference>
<dbReference type="Pfam" id="PF00196">
    <property type="entry name" value="GerE"/>
    <property type="match status" value="1"/>
</dbReference>
<evidence type="ECO:0000256" key="4">
    <source>
        <dbReference type="ARBA" id="ARBA00022691"/>
    </source>
</evidence>
<keyword evidence="3" id="KW-0808">Transferase</keyword>
<name>A0A0L0DUK5_THETB</name>
<evidence type="ECO:0000256" key="9">
    <source>
        <dbReference type="ARBA" id="ARBA00048576"/>
    </source>
</evidence>
<dbReference type="Gene3D" id="3.30.450.80">
    <property type="entry name" value="Transcription factor LuxR-like, autoinducer-binding domain"/>
    <property type="match status" value="1"/>
</dbReference>
<organism evidence="11 12">
    <name type="scientific">Thecamonas trahens ATCC 50062</name>
    <dbReference type="NCBI Taxonomy" id="461836"/>
    <lineage>
        <taxon>Eukaryota</taxon>
        <taxon>Apusozoa</taxon>
        <taxon>Apusomonadida</taxon>
        <taxon>Apusomonadidae</taxon>
        <taxon>Thecamonas</taxon>
    </lineage>
</organism>
<dbReference type="GO" id="GO:0009372">
    <property type="term" value="P:quorum sensing"/>
    <property type="evidence" value="ECO:0007669"/>
    <property type="project" value="UniProtKB-KW"/>
</dbReference>
<dbReference type="PROSITE" id="PS50043">
    <property type="entry name" value="HTH_LUXR_2"/>
    <property type="match status" value="1"/>
</dbReference>
<dbReference type="PROSITE" id="PS00949">
    <property type="entry name" value="AUTOINDUCER_SYNTH_1"/>
    <property type="match status" value="1"/>
</dbReference>
<dbReference type="InterPro" id="IPR005143">
    <property type="entry name" value="TF_LuxR_autoind-bd_dom"/>
</dbReference>
<dbReference type="SUPFAM" id="SSF46894">
    <property type="entry name" value="C-terminal effector domain of the bipartite response regulators"/>
    <property type="match status" value="1"/>
</dbReference>
<dbReference type="Proteomes" id="UP000054408">
    <property type="component" value="Unassembled WGS sequence"/>
</dbReference>